<keyword evidence="3" id="KW-1185">Reference proteome</keyword>
<sequence length="157" mass="16382">MMAATGALLVGSGLSACGEDAGAASMPDDRIEILELAVENDQFGAPDLAPAGASVGDVSAYTGWLTKDGRRVGQGGGSCQNVRVDGAEITKQCVITVRLEQGSLTMQALGQLDESPLDMAITGGTSDYRGAQGIVRYWDIAKPTERLRAEITHPTRD</sequence>
<accession>A0A318KFN2</accession>
<protein>
    <recommendedName>
        <fullName evidence="1">Allene oxide cyclase barrel-like domain-containing protein</fullName>
    </recommendedName>
</protein>
<evidence type="ECO:0000259" key="1">
    <source>
        <dbReference type="Pfam" id="PF18678"/>
    </source>
</evidence>
<dbReference type="GO" id="GO:0016853">
    <property type="term" value="F:isomerase activity"/>
    <property type="evidence" value="ECO:0007669"/>
    <property type="project" value="InterPro"/>
</dbReference>
<name>A0A318KFN2_9NOCA</name>
<evidence type="ECO:0000313" key="3">
    <source>
        <dbReference type="Proteomes" id="UP000247569"/>
    </source>
</evidence>
<feature type="domain" description="Allene oxide cyclase barrel-like" evidence="1">
    <location>
        <begin position="37"/>
        <end position="151"/>
    </location>
</feature>
<comment type="caution">
    <text evidence="2">The sequence shown here is derived from an EMBL/GenBank/DDBJ whole genome shotgun (WGS) entry which is preliminary data.</text>
</comment>
<proteinExistence type="predicted"/>
<dbReference type="GO" id="GO:0017000">
    <property type="term" value="P:antibiotic biosynthetic process"/>
    <property type="evidence" value="ECO:0007669"/>
    <property type="project" value="InterPro"/>
</dbReference>
<gene>
    <name evidence="2" type="ORF">DFR70_11313</name>
</gene>
<dbReference type="Pfam" id="PF18678">
    <property type="entry name" value="AOC_like"/>
    <property type="match status" value="1"/>
</dbReference>
<dbReference type="Gene3D" id="2.40.480.10">
    <property type="entry name" value="Allene oxide cyclase-like"/>
    <property type="match status" value="1"/>
</dbReference>
<evidence type="ECO:0000313" key="2">
    <source>
        <dbReference type="EMBL" id="PXX58678.1"/>
    </source>
</evidence>
<dbReference type="Proteomes" id="UP000247569">
    <property type="component" value="Unassembled WGS sequence"/>
</dbReference>
<dbReference type="EMBL" id="QJKF01000013">
    <property type="protein sequence ID" value="PXX58678.1"/>
    <property type="molecule type" value="Genomic_DNA"/>
</dbReference>
<dbReference type="RefSeq" id="WP_040734524.1">
    <property type="nucleotide sequence ID" value="NZ_QJKF01000013.1"/>
</dbReference>
<dbReference type="AlphaFoldDB" id="A0A318KFN2"/>
<organism evidence="2 3">
    <name type="scientific">Nocardia tenerifensis</name>
    <dbReference type="NCBI Taxonomy" id="228006"/>
    <lineage>
        <taxon>Bacteria</taxon>
        <taxon>Bacillati</taxon>
        <taxon>Actinomycetota</taxon>
        <taxon>Actinomycetes</taxon>
        <taxon>Mycobacteriales</taxon>
        <taxon>Nocardiaceae</taxon>
        <taxon>Nocardia</taxon>
    </lineage>
</organism>
<dbReference type="InterPro" id="IPR041013">
    <property type="entry name" value="AOC-like"/>
</dbReference>
<dbReference type="InterPro" id="IPR044859">
    <property type="entry name" value="Allene_oxi_cyc_Dirigent"/>
</dbReference>
<reference evidence="2 3" key="1">
    <citation type="submission" date="2018-05" db="EMBL/GenBank/DDBJ databases">
        <title>Genomic Encyclopedia of Type Strains, Phase IV (KMG-IV): sequencing the most valuable type-strain genomes for metagenomic binning, comparative biology and taxonomic classification.</title>
        <authorList>
            <person name="Goeker M."/>
        </authorList>
    </citation>
    <scope>NUCLEOTIDE SEQUENCE [LARGE SCALE GENOMIC DNA]</scope>
    <source>
        <strain evidence="2 3">DSM 44704</strain>
    </source>
</reference>